<dbReference type="Proteomes" id="UP001353858">
    <property type="component" value="Unassembled WGS sequence"/>
</dbReference>
<protein>
    <submittedName>
        <fullName evidence="2">Uncharacterized protein</fullName>
    </submittedName>
</protein>
<evidence type="ECO:0000313" key="3">
    <source>
        <dbReference type="Proteomes" id="UP001353858"/>
    </source>
</evidence>
<feature type="signal peptide" evidence="1">
    <location>
        <begin position="1"/>
        <end position="19"/>
    </location>
</feature>
<accession>A0AAN7NUJ9</accession>
<dbReference type="EMBL" id="JARPUR010000007">
    <property type="protein sequence ID" value="KAK4872425.1"/>
    <property type="molecule type" value="Genomic_DNA"/>
</dbReference>
<name>A0AAN7NUJ9_9COLE</name>
<proteinExistence type="predicted"/>
<evidence type="ECO:0000313" key="2">
    <source>
        <dbReference type="EMBL" id="KAK4872425.1"/>
    </source>
</evidence>
<organism evidence="2 3">
    <name type="scientific">Aquatica leii</name>
    <dbReference type="NCBI Taxonomy" id="1421715"/>
    <lineage>
        <taxon>Eukaryota</taxon>
        <taxon>Metazoa</taxon>
        <taxon>Ecdysozoa</taxon>
        <taxon>Arthropoda</taxon>
        <taxon>Hexapoda</taxon>
        <taxon>Insecta</taxon>
        <taxon>Pterygota</taxon>
        <taxon>Neoptera</taxon>
        <taxon>Endopterygota</taxon>
        <taxon>Coleoptera</taxon>
        <taxon>Polyphaga</taxon>
        <taxon>Elateriformia</taxon>
        <taxon>Elateroidea</taxon>
        <taxon>Lampyridae</taxon>
        <taxon>Luciolinae</taxon>
        <taxon>Aquatica</taxon>
    </lineage>
</organism>
<reference evidence="3" key="1">
    <citation type="submission" date="2023-01" db="EMBL/GenBank/DDBJ databases">
        <title>Key to firefly adult light organ development and bioluminescence: homeobox transcription factors regulate luciferase expression and transportation to peroxisome.</title>
        <authorList>
            <person name="Fu X."/>
        </authorList>
    </citation>
    <scope>NUCLEOTIDE SEQUENCE [LARGE SCALE GENOMIC DNA]</scope>
</reference>
<comment type="caution">
    <text evidence="2">The sequence shown here is derived from an EMBL/GenBank/DDBJ whole genome shotgun (WGS) entry which is preliminary data.</text>
</comment>
<feature type="chain" id="PRO_5042819041" evidence="1">
    <location>
        <begin position="20"/>
        <end position="148"/>
    </location>
</feature>
<sequence>MRLFYIFFVVVSFLSVTKAEAFQIESDCAGTNCVLLRAILMKIVITFFDFDCMYTNYLSNVTKCLCDPLDGCIGTQYNKCIRQEVQDAIACKNCLHVNMHIANTQETDFNCFPQTELLEYRNCLCEEPLETCPGSKHNQCFRDVFWIL</sequence>
<gene>
    <name evidence="2" type="ORF">RN001_014454</name>
</gene>
<dbReference type="AlphaFoldDB" id="A0AAN7NUJ9"/>
<keyword evidence="1" id="KW-0732">Signal</keyword>
<keyword evidence="3" id="KW-1185">Reference proteome</keyword>
<evidence type="ECO:0000256" key="1">
    <source>
        <dbReference type="SAM" id="SignalP"/>
    </source>
</evidence>